<evidence type="ECO:0000313" key="2">
    <source>
        <dbReference type="EMBL" id="MTJ05566.1"/>
    </source>
</evidence>
<feature type="region of interest" description="Disordered" evidence="1">
    <location>
        <begin position="252"/>
        <end position="287"/>
    </location>
</feature>
<comment type="caution">
    <text evidence="2">The sequence shown here is derived from an EMBL/GenBank/DDBJ whole genome shotgun (WGS) entry which is preliminary data.</text>
</comment>
<reference evidence="2 3" key="1">
    <citation type="submission" date="2019-06" db="EMBL/GenBank/DDBJ databases">
        <title>Enrichment of Autotrophic Halophilic Microorganisms from Red Sea Brine Pool Using Microbial Electrosynthesis System.</title>
        <authorList>
            <person name="Alqahtani M.F."/>
            <person name="Bajracharya S."/>
            <person name="Katuri K.P."/>
            <person name="Ali M."/>
            <person name="Saikaly P.E."/>
        </authorList>
    </citation>
    <scope>NUCLEOTIDE SEQUENCE [LARGE SCALE GENOMIC DNA]</scope>
    <source>
        <strain evidence="2">MES6</strain>
    </source>
</reference>
<dbReference type="GO" id="GO:0016740">
    <property type="term" value="F:transferase activity"/>
    <property type="evidence" value="ECO:0007669"/>
    <property type="project" value="UniProtKB-KW"/>
</dbReference>
<proteinExistence type="predicted"/>
<dbReference type="EMBL" id="VENJ01000019">
    <property type="protein sequence ID" value="MTJ05566.1"/>
    <property type="molecule type" value="Genomic_DNA"/>
</dbReference>
<organism evidence="2 3">
    <name type="scientific">Sediminimonas qiaohouensis</name>
    <dbReference type="NCBI Taxonomy" id="552061"/>
    <lineage>
        <taxon>Bacteria</taxon>
        <taxon>Pseudomonadati</taxon>
        <taxon>Pseudomonadota</taxon>
        <taxon>Alphaproteobacteria</taxon>
        <taxon>Rhodobacterales</taxon>
        <taxon>Roseobacteraceae</taxon>
        <taxon>Sediminimonas</taxon>
    </lineage>
</organism>
<keyword evidence="2" id="KW-0808">Transferase</keyword>
<sequence>MPLGHCRAMSDRGRPIYPGGFPAIVRQMEARREPLGYAPGEALPPLDVSLEPLKTTRVDPDAPDVAGSTSSYARKRRDLSAEFAGQPELLLLHGLLIANLRRRDYPDHAPALFQRLWAEQSGFLLASLDARWLVSAITTFGDHGHTDAQRHIGQSLSMLFAMMKLYETERVFSDKPPDQPHDWTAPPKSPLALGMDRYAIVGGGLDVNLLAGLWQQARDDRVIAPLACHLLELLIRDDRTVFARLRKMRAKRKTQRAAASRQPPAGADRGSNPAPVPGPKAQGDARTPPRWGLVSLVRAPLAQIARFAAHHLSLGAARLYLHLDAPDPAAAVFLAQHPAIEVITCDDTYWNAQKKPRMEQHQLRQLWVATRTYRRTDLDWLAHVDVDEFMLPPAPMGEMLAQVDRDTAAVLMPPVEQLAGGDDTLFKTTARMAGRDKSVLEDIYPTFGPYLRGGYLSHLEGKLIARTGIPEVRLGLHALLYRGTAATNIAPLNGFYIGHAHATDWNSFRRRLDYRLDHGSYKKRGDSGFRLHDMLQYLRREEGEEGLRSFFSEVCEATPELVSRLRHNDMLIARNLDLDAKVRDIFGTLPEG</sequence>
<gene>
    <name evidence="2" type="ORF">FH759_12840</name>
</gene>
<accession>A0A7C9HBT1</accession>
<dbReference type="Pfam" id="PF13704">
    <property type="entry name" value="Glyco_tranf_2_4"/>
    <property type="match status" value="1"/>
</dbReference>
<evidence type="ECO:0000313" key="3">
    <source>
        <dbReference type="Proteomes" id="UP000483078"/>
    </source>
</evidence>
<evidence type="ECO:0000256" key="1">
    <source>
        <dbReference type="SAM" id="MobiDB-lite"/>
    </source>
</evidence>
<dbReference type="Proteomes" id="UP000483078">
    <property type="component" value="Unassembled WGS sequence"/>
</dbReference>
<dbReference type="AlphaFoldDB" id="A0A7C9HBT1"/>
<protein>
    <submittedName>
        <fullName evidence="2">Glycosyltransferase family 2 protein</fullName>
    </submittedName>
</protein>
<name>A0A7C9HBT1_9RHOB</name>